<dbReference type="GO" id="GO:0050661">
    <property type="term" value="F:NADP binding"/>
    <property type="evidence" value="ECO:0007669"/>
    <property type="project" value="InterPro"/>
</dbReference>
<comment type="function">
    <text evidence="8">Involved in the biosynthesis of the chorismate, which leads to the biosynthesis of aromatic amino acids. Catalyzes the reversible NADPH linked reduction of 3-dehydroshikimate (DHSA) to yield shikimate (SA).</text>
</comment>
<keyword evidence="4 8" id="KW-0521">NADP</keyword>
<dbReference type="InterPro" id="IPR036291">
    <property type="entry name" value="NAD(P)-bd_dom_sf"/>
</dbReference>
<dbReference type="GO" id="GO:0004764">
    <property type="term" value="F:shikimate 3-dehydrogenase (NADP+) activity"/>
    <property type="evidence" value="ECO:0007669"/>
    <property type="project" value="UniProtKB-UniRule"/>
</dbReference>
<evidence type="ECO:0000256" key="3">
    <source>
        <dbReference type="ARBA" id="ARBA00022605"/>
    </source>
</evidence>
<feature type="binding site" evidence="8">
    <location>
        <begin position="14"/>
        <end position="16"/>
    </location>
    <ligand>
        <name>shikimate</name>
        <dbReference type="ChEBI" id="CHEBI:36208"/>
    </ligand>
</feature>
<comment type="catalytic activity">
    <reaction evidence="7 8">
        <text>shikimate + NADP(+) = 3-dehydroshikimate + NADPH + H(+)</text>
        <dbReference type="Rhea" id="RHEA:17737"/>
        <dbReference type="ChEBI" id="CHEBI:15378"/>
        <dbReference type="ChEBI" id="CHEBI:16630"/>
        <dbReference type="ChEBI" id="CHEBI:36208"/>
        <dbReference type="ChEBI" id="CHEBI:57783"/>
        <dbReference type="ChEBI" id="CHEBI:58349"/>
        <dbReference type="EC" id="1.1.1.25"/>
    </reaction>
</comment>
<evidence type="ECO:0000313" key="12">
    <source>
        <dbReference type="EMBL" id="MDA0167150.1"/>
    </source>
</evidence>
<keyword evidence="6 8" id="KW-0057">Aromatic amino acid biosynthesis</keyword>
<dbReference type="SUPFAM" id="SSF53223">
    <property type="entry name" value="Aminoacid dehydrogenase-like, N-terminal domain"/>
    <property type="match status" value="1"/>
</dbReference>
<feature type="binding site" evidence="8">
    <location>
        <begin position="124"/>
        <end position="128"/>
    </location>
    <ligand>
        <name>NADP(+)</name>
        <dbReference type="ChEBI" id="CHEBI:58349"/>
    </ligand>
</feature>
<comment type="similarity">
    <text evidence="8">Belongs to the shikimate dehydrogenase family.</text>
</comment>
<feature type="binding site" evidence="8">
    <location>
        <begin position="148"/>
        <end position="153"/>
    </location>
    <ligand>
        <name>NADP(+)</name>
        <dbReference type="ChEBI" id="CHEBI:58349"/>
    </ligand>
</feature>
<dbReference type="EMBL" id="JAPDOD010000089">
    <property type="protein sequence ID" value="MDA0167150.1"/>
    <property type="molecule type" value="Genomic_DNA"/>
</dbReference>
<feature type="binding site" evidence="8">
    <location>
        <position position="237"/>
    </location>
    <ligand>
        <name>shikimate</name>
        <dbReference type="ChEBI" id="CHEBI:36208"/>
    </ligand>
</feature>
<feature type="binding site" evidence="8">
    <location>
        <position position="207"/>
    </location>
    <ligand>
        <name>NADP(+)</name>
        <dbReference type="ChEBI" id="CHEBI:58349"/>
    </ligand>
</feature>
<protein>
    <recommendedName>
        <fullName evidence="2 8">Shikimate dehydrogenase (NADP(+))</fullName>
        <shortName evidence="8">SDH</shortName>
        <ecNumber evidence="2 8">1.1.1.25</ecNumber>
    </recommendedName>
</protein>
<dbReference type="AlphaFoldDB" id="A0A9X3N518"/>
<dbReference type="PANTHER" id="PTHR21089:SF1">
    <property type="entry name" value="BIFUNCTIONAL 3-DEHYDROQUINATE DEHYDRATASE_SHIKIMATE DEHYDROGENASE, CHLOROPLASTIC"/>
    <property type="match status" value="1"/>
</dbReference>
<dbReference type="GO" id="GO:0019632">
    <property type="term" value="P:shikimate metabolic process"/>
    <property type="evidence" value="ECO:0007669"/>
    <property type="project" value="InterPro"/>
</dbReference>
<name>A0A9X3N518_9ACTN</name>
<gene>
    <name evidence="8 12" type="primary">aroE</name>
    <name evidence="12" type="ORF">OM076_43215</name>
</gene>
<dbReference type="InterPro" id="IPR041121">
    <property type="entry name" value="SDH_C"/>
</dbReference>
<dbReference type="GO" id="GO:0005829">
    <property type="term" value="C:cytosol"/>
    <property type="evidence" value="ECO:0007669"/>
    <property type="project" value="TreeGrafter"/>
</dbReference>
<dbReference type="Pfam" id="PF08501">
    <property type="entry name" value="Shikimate_dh_N"/>
    <property type="match status" value="1"/>
</dbReference>
<feature type="binding site" evidence="8">
    <location>
        <position position="230"/>
    </location>
    <ligand>
        <name>NADP(+)</name>
        <dbReference type="ChEBI" id="CHEBI:58349"/>
    </ligand>
</feature>
<feature type="active site" description="Proton acceptor" evidence="8">
    <location>
        <position position="66"/>
    </location>
</feature>
<feature type="domain" description="Shikimate dehydrogenase substrate binding N-terminal" evidence="10">
    <location>
        <begin position="6"/>
        <end position="89"/>
    </location>
</feature>
<evidence type="ECO:0000256" key="7">
    <source>
        <dbReference type="ARBA" id="ARBA00049442"/>
    </source>
</evidence>
<dbReference type="Gene3D" id="3.40.50.720">
    <property type="entry name" value="NAD(P)-binding Rossmann-like Domain"/>
    <property type="match status" value="1"/>
</dbReference>
<feature type="binding site" evidence="8">
    <location>
        <position position="87"/>
    </location>
    <ligand>
        <name>shikimate</name>
        <dbReference type="ChEBI" id="CHEBI:36208"/>
    </ligand>
</feature>
<dbReference type="RefSeq" id="WP_270046400.1">
    <property type="nucleotide sequence ID" value="NZ_JAPDOD010000089.1"/>
</dbReference>
<evidence type="ECO:0000313" key="13">
    <source>
        <dbReference type="Proteomes" id="UP001149140"/>
    </source>
</evidence>
<dbReference type="HAMAP" id="MF_00222">
    <property type="entry name" value="Shikimate_DH_AroE"/>
    <property type="match status" value="1"/>
</dbReference>
<dbReference type="NCBIfam" id="TIGR00507">
    <property type="entry name" value="aroE"/>
    <property type="match status" value="1"/>
</dbReference>
<comment type="subunit">
    <text evidence="8">Homodimer.</text>
</comment>
<feature type="domain" description="Quinate/shikimate 5-dehydrogenase/glutamyl-tRNA reductase" evidence="9">
    <location>
        <begin position="114"/>
        <end position="164"/>
    </location>
</feature>
<dbReference type="InterPro" id="IPR046346">
    <property type="entry name" value="Aminoacid_DH-like_N_sf"/>
</dbReference>
<dbReference type="SUPFAM" id="SSF51735">
    <property type="entry name" value="NAD(P)-binding Rossmann-fold domains"/>
    <property type="match status" value="1"/>
</dbReference>
<keyword evidence="5 8" id="KW-0560">Oxidoreductase</keyword>
<evidence type="ECO:0000259" key="11">
    <source>
        <dbReference type="Pfam" id="PF18317"/>
    </source>
</evidence>
<dbReference type="InterPro" id="IPR013708">
    <property type="entry name" value="Shikimate_DH-bd_N"/>
</dbReference>
<feature type="domain" description="SDH C-terminal" evidence="11">
    <location>
        <begin position="230"/>
        <end position="259"/>
    </location>
</feature>
<comment type="caution">
    <text evidence="12">The sequence shown here is derived from an EMBL/GenBank/DDBJ whole genome shotgun (WGS) entry which is preliminary data.</text>
</comment>
<feature type="binding site" evidence="8">
    <location>
        <position position="62"/>
    </location>
    <ligand>
        <name>shikimate</name>
        <dbReference type="ChEBI" id="CHEBI:36208"/>
    </ligand>
</feature>
<dbReference type="InterPro" id="IPR006151">
    <property type="entry name" value="Shikm_DH/Glu-tRNA_Rdtase"/>
</dbReference>
<dbReference type="GO" id="GO:0009423">
    <property type="term" value="P:chorismate biosynthetic process"/>
    <property type="evidence" value="ECO:0007669"/>
    <property type="project" value="UniProtKB-UniRule"/>
</dbReference>
<sequence>MIRLGVCGWPVAHSRSPRMHNAALAQLGLDDWHYQLLPLPPHLFTETVKALKPLGFRGVNVTIPHKEQALALADEATETARAIGAANTLTFNDDGTIHADNTDAPGFLAALNRSAYDKTALVLGAGGSARAVLYALKQAGAKEIHLWNRTPARAQALAEEFGASLGVATADIVVNTTSVGLRDPEETFKALPIVADELGAGCTVVDMVYRNGGTLLLNTAKANGADVVDGLEILVAQGAASLERWTGRTAPDKAMREAVTDIAR</sequence>
<evidence type="ECO:0000256" key="6">
    <source>
        <dbReference type="ARBA" id="ARBA00023141"/>
    </source>
</evidence>
<dbReference type="PANTHER" id="PTHR21089">
    <property type="entry name" value="SHIKIMATE DEHYDROGENASE"/>
    <property type="match status" value="1"/>
</dbReference>
<evidence type="ECO:0000259" key="9">
    <source>
        <dbReference type="Pfam" id="PF01488"/>
    </source>
</evidence>
<feature type="binding site" evidence="8">
    <location>
        <position position="209"/>
    </location>
    <ligand>
        <name>shikimate</name>
        <dbReference type="ChEBI" id="CHEBI:36208"/>
    </ligand>
</feature>
<feature type="binding site" evidence="8">
    <location>
        <position position="78"/>
    </location>
    <ligand>
        <name>NADP(+)</name>
        <dbReference type="ChEBI" id="CHEBI:58349"/>
    </ligand>
</feature>
<reference evidence="12" key="1">
    <citation type="submission" date="2022-10" db="EMBL/GenBank/DDBJ databases">
        <title>The WGS of Solirubrobacter ginsenosidimutans DSM 21036.</title>
        <authorList>
            <person name="Jiang Z."/>
        </authorList>
    </citation>
    <scope>NUCLEOTIDE SEQUENCE</scope>
    <source>
        <strain evidence="12">DSM 21036</strain>
    </source>
</reference>
<organism evidence="12 13">
    <name type="scientific">Solirubrobacter ginsenosidimutans</name>
    <dbReference type="NCBI Taxonomy" id="490573"/>
    <lineage>
        <taxon>Bacteria</taxon>
        <taxon>Bacillati</taxon>
        <taxon>Actinomycetota</taxon>
        <taxon>Thermoleophilia</taxon>
        <taxon>Solirubrobacterales</taxon>
        <taxon>Solirubrobacteraceae</taxon>
        <taxon>Solirubrobacter</taxon>
    </lineage>
</organism>
<evidence type="ECO:0000256" key="1">
    <source>
        <dbReference type="ARBA" id="ARBA00004871"/>
    </source>
</evidence>
<accession>A0A9X3N518</accession>
<proteinExistence type="inferred from homology"/>
<comment type="pathway">
    <text evidence="1 8">Metabolic intermediate biosynthesis; chorismate biosynthesis; chorismate from D-erythrose 4-phosphate and phosphoenolpyruvate: step 4/7.</text>
</comment>
<evidence type="ECO:0000256" key="2">
    <source>
        <dbReference type="ARBA" id="ARBA00012962"/>
    </source>
</evidence>
<dbReference type="Gene3D" id="3.40.50.10860">
    <property type="entry name" value="Leucine Dehydrogenase, chain A, domain 1"/>
    <property type="match status" value="1"/>
</dbReference>
<evidence type="ECO:0000256" key="4">
    <source>
        <dbReference type="ARBA" id="ARBA00022857"/>
    </source>
</evidence>
<dbReference type="CDD" id="cd01065">
    <property type="entry name" value="NAD_bind_Shikimate_DH"/>
    <property type="match status" value="1"/>
</dbReference>
<feature type="binding site" evidence="8">
    <location>
        <position position="103"/>
    </location>
    <ligand>
        <name>shikimate</name>
        <dbReference type="ChEBI" id="CHEBI:36208"/>
    </ligand>
</feature>
<dbReference type="EC" id="1.1.1.25" evidence="2 8"/>
<dbReference type="GO" id="GO:0009073">
    <property type="term" value="P:aromatic amino acid family biosynthetic process"/>
    <property type="evidence" value="ECO:0007669"/>
    <property type="project" value="UniProtKB-KW"/>
</dbReference>
<keyword evidence="3 8" id="KW-0028">Amino-acid biosynthesis</keyword>
<dbReference type="InterPro" id="IPR011342">
    <property type="entry name" value="Shikimate_DH"/>
</dbReference>
<evidence type="ECO:0000256" key="8">
    <source>
        <dbReference type="HAMAP-Rule" id="MF_00222"/>
    </source>
</evidence>
<evidence type="ECO:0000259" key="10">
    <source>
        <dbReference type="Pfam" id="PF08501"/>
    </source>
</evidence>
<dbReference type="Proteomes" id="UP001149140">
    <property type="component" value="Unassembled WGS sequence"/>
</dbReference>
<evidence type="ECO:0000256" key="5">
    <source>
        <dbReference type="ARBA" id="ARBA00023002"/>
    </source>
</evidence>
<dbReference type="Pfam" id="PF01488">
    <property type="entry name" value="Shikimate_DH"/>
    <property type="match status" value="1"/>
</dbReference>
<dbReference type="InterPro" id="IPR022893">
    <property type="entry name" value="Shikimate_DH_fam"/>
</dbReference>
<keyword evidence="13" id="KW-1185">Reference proteome</keyword>
<dbReference type="Pfam" id="PF18317">
    <property type="entry name" value="SDH_C"/>
    <property type="match status" value="1"/>
</dbReference>
<dbReference type="GO" id="GO:0008652">
    <property type="term" value="P:amino acid biosynthetic process"/>
    <property type="evidence" value="ECO:0007669"/>
    <property type="project" value="UniProtKB-KW"/>
</dbReference>